<evidence type="ECO:0000313" key="8">
    <source>
        <dbReference type="EMBL" id="TCC96358.1"/>
    </source>
</evidence>
<keyword evidence="3" id="KW-1003">Cell membrane</keyword>
<evidence type="ECO:0000313" key="9">
    <source>
        <dbReference type="EMBL" id="TKC56836.1"/>
    </source>
</evidence>
<dbReference type="AlphaFoldDB" id="A0A4R0N882"/>
<dbReference type="RefSeq" id="WP_131609488.1">
    <property type="nucleotide sequence ID" value="NZ_SJSM01000006.1"/>
</dbReference>
<dbReference type="Proteomes" id="UP000291117">
    <property type="component" value="Unassembled WGS sequence"/>
</dbReference>
<dbReference type="Proteomes" id="UP000309594">
    <property type="component" value="Unassembled WGS sequence"/>
</dbReference>
<keyword evidence="4 7" id="KW-0812">Transmembrane</keyword>
<dbReference type="EMBL" id="SWDX01000011">
    <property type="protein sequence ID" value="TKC56836.1"/>
    <property type="molecule type" value="Genomic_DNA"/>
</dbReference>
<proteinExistence type="inferred from homology"/>
<organism evidence="8 10">
    <name type="scientific">Pedobacter hiemivivus</name>
    <dbReference type="NCBI Taxonomy" id="2530454"/>
    <lineage>
        <taxon>Bacteria</taxon>
        <taxon>Pseudomonadati</taxon>
        <taxon>Bacteroidota</taxon>
        <taxon>Sphingobacteriia</taxon>
        <taxon>Sphingobacteriales</taxon>
        <taxon>Sphingobacteriaceae</taxon>
        <taxon>Pedobacter</taxon>
    </lineage>
</organism>
<dbReference type="PANTHER" id="PTHR30558">
    <property type="entry name" value="EXBD MEMBRANE COMPONENT OF PMF-DRIVEN MACROMOLECULE IMPORT SYSTEM"/>
    <property type="match status" value="1"/>
</dbReference>
<dbReference type="Pfam" id="PF02472">
    <property type="entry name" value="ExbD"/>
    <property type="match status" value="1"/>
</dbReference>
<dbReference type="PANTHER" id="PTHR30558:SF3">
    <property type="entry name" value="BIOPOLYMER TRANSPORT PROTEIN EXBD-RELATED"/>
    <property type="match status" value="1"/>
</dbReference>
<evidence type="ECO:0000256" key="3">
    <source>
        <dbReference type="ARBA" id="ARBA00022475"/>
    </source>
</evidence>
<evidence type="ECO:0000256" key="7">
    <source>
        <dbReference type="RuleBase" id="RU003879"/>
    </source>
</evidence>
<comment type="caution">
    <text evidence="8">The sequence shown here is derived from an EMBL/GenBank/DDBJ whole genome shotgun (WGS) entry which is preliminary data.</text>
</comment>
<dbReference type="EMBL" id="SJSM01000006">
    <property type="protein sequence ID" value="TCC96358.1"/>
    <property type="molecule type" value="Genomic_DNA"/>
</dbReference>
<dbReference type="GO" id="GO:0015031">
    <property type="term" value="P:protein transport"/>
    <property type="evidence" value="ECO:0007669"/>
    <property type="project" value="UniProtKB-KW"/>
</dbReference>
<sequence length="205" mass="22757">MPRAKVQRKSTAIDMTAMCDVSFLLLTFFILTATARQPDPLDVTIPSSTYKLKVPDLDMGILSIGKGQVFYEIVGKDVKMSTLDKMGEKYNIQFTPQERERFGVIGAFGVPIQSLKGFIAMDGEKRTEFQKNAGGIPADSTDNQLAEWILQSRTSVAELHSTQMRVSIKGDAEEEYPSVKKIVDILQKQKINKFSLITSAEGDAK</sequence>
<reference evidence="9 11" key="2">
    <citation type="submission" date="2019-04" db="EMBL/GenBank/DDBJ databases">
        <title>Pedobacter sp. RP-1-16 sp. nov., isolated from Arctic soil.</title>
        <authorList>
            <person name="Dahal R.H."/>
            <person name="Kim D.-U."/>
        </authorList>
    </citation>
    <scope>NUCLEOTIDE SEQUENCE [LARGE SCALE GENOMIC DNA]</scope>
    <source>
        <strain evidence="9 11">RP-1-16</strain>
    </source>
</reference>
<keyword evidence="10" id="KW-1185">Reference proteome</keyword>
<accession>A0A4R0N882</accession>
<accession>A0A4V5PDH5</accession>
<keyword evidence="6" id="KW-0472">Membrane</keyword>
<name>A0A4R0N882_9SPHI</name>
<keyword evidence="7" id="KW-0653">Protein transport</keyword>
<dbReference type="InterPro" id="IPR003400">
    <property type="entry name" value="ExbD"/>
</dbReference>
<evidence type="ECO:0000256" key="6">
    <source>
        <dbReference type="ARBA" id="ARBA00023136"/>
    </source>
</evidence>
<reference evidence="8 10" key="1">
    <citation type="submission" date="2019-02" db="EMBL/GenBank/DDBJ databases">
        <title>Pedobacter sp. RP-3-8 sp. nov., isolated from Arctic soil.</title>
        <authorList>
            <person name="Dahal R.H."/>
        </authorList>
    </citation>
    <scope>NUCLEOTIDE SEQUENCE [LARGE SCALE GENOMIC DNA]</scope>
    <source>
        <strain evidence="8 10">RP-3-8</strain>
    </source>
</reference>
<evidence type="ECO:0000256" key="5">
    <source>
        <dbReference type="ARBA" id="ARBA00022989"/>
    </source>
</evidence>
<evidence type="ECO:0000256" key="4">
    <source>
        <dbReference type="ARBA" id="ARBA00022692"/>
    </source>
</evidence>
<comment type="subcellular location">
    <subcellularLocation>
        <location evidence="1">Cell membrane</location>
        <topology evidence="1">Single-pass membrane protein</topology>
    </subcellularLocation>
    <subcellularLocation>
        <location evidence="7">Cell membrane</location>
        <topology evidence="7">Single-pass type II membrane protein</topology>
    </subcellularLocation>
</comment>
<evidence type="ECO:0000256" key="1">
    <source>
        <dbReference type="ARBA" id="ARBA00004162"/>
    </source>
</evidence>
<keyword evidence="7" id="KW-0813">Transport</keyword>
<protein>
    <submittedName>
        <fullName evidence="8">Biopolymer transporter ExbD</fullName>
    </submittedName>
</protein>
<comment type="similarity">
    <text evidence="2 7">Belongs to the ExbD/TolR family.</text>
</comment>
<evidence type="ECO:0000313" key="11">
    <source>
        <dbReference type="Proteomes" id="UP000309594"/>
    </source>
</evidence>
<gene>
    <name evidence="8" type="ORF">EZ444_13060</name>
    <name evidence="9" type="ORF">FBD94_21800</name>
</gene>
<evidence type="ECO:0000256" key="2">
    <source>
        <dbReference type="ARBA" id="ARBA00005811"/>
    </source>
</evidence>
<dbReference type="GO" id="GO:0005886">
    <property type="term" value="C:plasma membrane"/>
    <property type="evidence" value="ECO:0007669"/>
    <property type="project" value="UniProtKB-SubCell"/>
</dbReference>
<dbReference type="GO" id="GO:0022857">
    <property type="term" value="F:transmembrane transporter activity"/>
    <property type="evidence" value="ECO:0007669"/>
    <property type="project" value="InterPro"/>
</dbReference>
<evidence type="ECO:0000313" key="10">
    <source>
        <dbReference type="Proteomes" id="UP000291117"/>
    </source>
</evidence>
<keyword evidence="5" id="KW-1133">Transmembrane helix</keyword>
<dbReference type="OrthoDB" id="9793581at2"/>